<evidence type="ECO:0000313" key="4">
    <source>
        <dbReference type="Proteomes" id="UP000027432"/>
    </source>
</evidence>
<dbReference type="AlphaFoldDB" id="A0A074J309"/>
<gene>
    <name evidence="3" type="ORF">TP2_13505</name>
</gene>
<evidence type="ECO:0000256" key="1">
    <source>
        <dbReference type="SAM" id="Phobius"/>
    </source>
</evidence>
<protein>
    <recommendedName>
        <fullName evidence="5">Peptidase M23</fullName>
    </recommendedName>
</protein>
<dbReference type="RefSeq" id="WP_169739551.1">
    <property type="nucleotide sequence ID" value="NZ_AUND01000040.1"/>
</dbReference>
<reference evidence="3 4" key="1">
    <citation type="submission" date="2013-07" db="EMBL/GenBank/DDBJ databases">
        <title>Thioclava pacifica DSM 10166 Genome Sequencing.</title>
        <authorList>
            <person name="Lai Q."/>
            <person name="Shao Z."/>
        </authorList>
    </citation>
    <scope>NUCLEOTIDE SEQUENCE [LARGE SCALE GENOMIC DNA]</scope>
    <source>
        <strain evidence="3 4">DSM 10166</strain>
    </source>
</reference>
<feature type="chain" id="PRO_5001695944" description="Peptidase M23" evidence="2">
    <location>
        <begin position="20"/>
        <end position="54"/>
    </location>
</feature>
<keyword evidence="1" id="KW-1133">Transmembrane helix</keyword>
<name>A0A074J309_9RHOB</name>
<dbReference type="STRING" id="1353537.TP2_13505"/>
<keyword evidence="1" id="KW-0812">Transmembrane</keyword>
<proteinExistence type="predicted"/>
<accession>A0A074J309</accession>
<keyword evidence="2" id="KW-0732">Signal</keyword>
<dbReference type="EMBL" id="AUND01000040">
    <property type="protein sequence ID" value="KEO50899.1"/>
    <property type="molecule type" value="Genomic_DNA"/>
</dbReference>
<comment type="caution">
    <text evidence="3">The sequence shown here is derived from an EMBL/GenBank/DDBJ whole genome shotgun (WGS) entry which is preliminary data.</text>
</comment>
<keyword evidence="1" id="KW-0472">Membrane</keyword>
<dbReference type="Proteomes" id="UP000027432">
    <property type="component" value="Unassembled WGS sequence"/>
</dbReference>
<keyword evidence="4" id="KW-1185">Reference proteome</keyword>
<feature type="signal peptide" evidence="2">
    <location>
        <begin position="1"/>
        <end position="19"/>
    </location>
</feature>
<evidence type="ECO:0000256" key="2">
    <source>
        <dbReference type="SAM" id="SignalP"/>
    </source>
</evidence>
<sequence length="54" mass="5787">MKPLFFALLAMLAAGPALAHDGVHMHPHGFENVLALALIAAAVWGLVVVMKLRR</sequence>
<evidence type="ECO:0008006" key="5">
    <source>
        <dbReference type="Google" id="ProtNLM"/>
    </source>
</evidence>
<organism evidence="3 4">
    <name type="scientific">Thioclava pacifica DSM 10166</name>
    <dbReference type="NCBI Taxonomy" id="1353537"/>
    <lineage>
        <taxon>Bacteria</taxon>
        <taxon>Pseudomonadati</taxon>
        <taxon>Pseudomonadota</taxon>
        <taxon>Alphaproteobacteria</taxon>
        <taxon>Rhodobacterales</taxon>
        <taxon>Paracoccaceae</taxon>
        <taxon>Thioclava</taxon>
    </lineage>
</organism>
<feature type="transmembrane region" description="Helical" evidence="1">
    <location>
        <begin position="29"/>
        <end position="49"/>
    </location>
</feature>
<evidence type="ECO:0000313" key="3">
    <source>
        <dbReference type="EMBL" id="KEO50899.1"/>
    </source>
</evidence>